<dbReference type="Pfam" id="PF04616">
    <property type="entry name" value="Glyco_hydro_43"/>
    <property type="match status" value="1"/>
</dbReference>
<reference evidence="7 8" key="1">
    <citation type="submission" date="2023-03" db="EMBL/GenBank/DDBJ databases">
        <title>YIM 133296 draft genome.</title>
        <authorList>
            <person name="Xiong L."/>
        </authorList>
    </citation>
    <scope>NUCLEOTIDE SEQUENCE [LARGE SCALE GENOMIC DNA]</scope>
    <source>
        <strain evidence="7 8">YIM 133296</strain>
    </source>
</reference>
<name>A0ABT6C2V0_9MICO</name>
<dbReference type="GO" id="GO:0016787">
    <property type="term" value="F:hydrolase activity"/>
    <property type="evidence" value="ECO:0007669"/>
    <property type="project" value="UniProtKB-KW"/>
</dbReference>
<gene>
    <name evidence="7" type="ORF">P4R38_01700</name>
</gene>
<dbReference type="RefSeq" id="WP_277190775.1">
    <property type="nucleotide sequence ID" value="NZ_JAROAV010000007.1"/>
</dbReference>
<evidence type="ECO:0000256" key="4">
    <source>
        <dbReference type="ARBA" id="ARBA00023277"/>
    </source>
</evidence>
<comment type="caution">
    <text evidence="7">The sequence shown here is derived from an EMBL/GenBank/DDBJ whole genome shotgun (WGS) entry which is preliminary data.</text>
</comment>
<dbReference type="Proteomes" id="UP001528912">
    <property type="component" value="Unassembled WGS sequence"/>
</dbReference>
<keyword evidence="2" id="KW-0624">Polysaccharide degradation</keyword>
<proteinExistence type="inferred from homology"/>
<accession>A0ABT6C2V0</accession>
<evidence type="ECO:0000256" key="6">
    <source>
        <dbReference type="RuleBase" id="RU361187"/>
    </source>
</evidence>
<keyword evidence="5 6" id="KW-0326">Glycosidase</keyword>
<evidence type="ECO:0000256" key="2">
    <source>
        <dbReference type="ARBA" id="ARBA00022651"/>
    </source>
</evidence>
<keyword evidence="3 6" id="KW-0378">Hydrolase</keyword>
<keyword evidence="4" id="KW-0119">Carbohydrate metabolism</keyword>
<keyword evidence="2" id="KW-0858">Xylan degradation</keyword>
<keyword evidence="8" id="KW-1185">Reference proteome</keyword>
<evidence type="ECO:0000313" key="8">
    <source>
        <dbReference type="Proteomes" id="UP001528912"/>
    </source>
</evidence>
<dbReference type="Gene3D" id="2.115.10.20">
    <property type="entry name" value="Glycosyl hydrolase domain, family 43"/>
    <property type="match status" value="1"/>
</dbReference>
<dbReference type="InterPro" id="IPR052176">
    <property type="entry name" value="Glycosyl_Hydrlase_43_Enz"/>
</dbReference>
<dbReference type="PANTHER" id="PTHR43772">
    <property type="entry name" value="ENDO-1,4-BETA-XYLANASE"/>
    <property type="match status" value="1"/>
</dbReference>
<evidence type="ECO:0000256" key="3">
    <source>
        <dbReference type="ARBA" id="ARBA00022801"/>
    </source>
</evidence>
<dbReference type="SUPFAM" id="SSF75005">
    <property type="entry name" value="Arabinanase/levansucrase/invertase"/>
    <property type="match status" value="1"/>
</dbReference>
<dbReference type="CDD" id="cd08991">
    <property type="entry name" value="GH43_HoAraf43-like"/>
    <property type="match status" value="1"/>
</dbReference>
<dbReference type="InterPro" id="IPR023296">
    <property type="entry name" value="Glyco_hydro_beta-prop_sf"/>
</dbReference>
<dbReference type="InterPro" id="IPR006710">
    <property type="entry name" value="Glyco_hydro_43"/>
</dbReference>
<organism evidence="7 8">
    <name type="scientific">Luteipulveratus flavus</name>
    <dbReference type="NCBI Taxonomy" id="3031728"/>
    <lineage>
        <taxon>Bacteria</taxon>
        <taxon>Bacillati</taxon>
        <taxon>Actinomycetota</taxon>
        <taxon>Actinomycetes</taxon>
        <taxon>Micrococcales</taxon>
        <taxon>Dermacoccaceae</taxon>
        <taxon>Luteipulveratus</taxon>
    </lineage>
</organism>
<evidence type="ECO:0000256" key="5">
    <source>
        <dbReference type="ARBA" id="ARBA00023295"/>
    </source>
</evidence>
<dbReference type="PANTHER" id="PTHR43772:SF2">
    <property type="entry name" value="PUTATIVE (AFU_ORTHOLOGUE AFUA_2G04480)-RELATED"/>
    <property type="match status" value="1"/>
</dbReference>
<evidence type="ECO:0000256" key="1">
    <source>
        <dbReference type="ARBA" id="ARBA00009865"/>
    </source>
</evidence>
<dbReference type="EMBL" id="JAROAV010000007">
    <property type="protein sequence ID" value="MDF8262956.1"/>
    <property type="molecule type" value="Genomic_DNA"/>
</dbReference>
<sequence>MSREPVWDGYFADPFLLDTGDGYVAYGSSEPFTDSGSRVTALVSADLVTWHSAGTVLQVDAALGTDVWAPEVVHTDGRYWMYYSVGTGIHGHHLRVATSDGPLGPFVDAGVDLTPHETFAIDPHPFRDVDGTWYLFFARDVLDADRPGTHLAVARMRSMTELEPEVWPVLEPDADWQLYERDRSMYGRRLDWHTLEGPSVTRRGGRYWLFYSGGSWEGPGYGVSYATADQPFGPWRHAPTQGPAVLSSASTGLRGPGHSSLLPLPDGSTRISFHAWDSVGTRRQMYIEPLVWGPDGPSVSP</sequence>
<comment type="similarity">
    <text evidence="1 6">Belongs to the glycosyl hydrolase 43 family.</text>
</comment>
<evidence type="ECO:0000313" key="7">
    <source>
        <dbReference type="EMBL" id="MDF8262956.1"/>
    </source>
</evidence>
<protein>
    <submittedName>
        <fullName evidence="7">Glycoside hydrolase family 43 protein</fullName>
    </submittedName>
</protein>